<evidence type="ECO:0000256" key="10">
    <source>
        <dbReference type="ARBA" id="ARBA00083075"/>
    </source>
</evidence>
<dbReference type="InterPro" id="IPR011765">
    <property type="entry name" value="Pept_M16_N"/>
</dbReference>
<dbReference type="GO" id="GO:0006886">
    <property type="term" value="P:intracellular protein transport"/>
    <property type="evidence" value="ECO:0007669"/>
    <property type="project" value="InterPro"/>
</dbReference>
<evidence type="ECO:0000256" key="5">
    <source>
        <dbReference type="ARBA" id="ARBA00016741"/>
    </source>
</evidence>
<feature type="domain" description="Vps16 C-terminal" evidence="13">
    <location>
        <begin position="455"/>
        <end position="763"/>
    </location>
</feature>
<dbReference type="GO" id="GO:0016197">
    <property type="term" value="P:endosomal transport"/>
    <property type="evidence" value="ECO:0007669"/>
    <property type="project" value="TreeGrafter"/>
</dbReference>
<proteinExistence type="inferred from homology"/>
<dbReference type="GO" id="GO:0030897">
    <property type="term" value="C:HOPS complex"/>
    <property type="evidence" value="ECO:0007669"/>
    <property type="project" value="TreeGrafter"/>
</dbReference>
<evidence type="ECO:0000313" key="17">
    <source>
        <dbReference type="Proteomes" id="UP001217918"/>
    </source>
</evidence>
<name>A0AAD9MAD4_9PEZI</name>
<organism evidence="16 17">
    <name type="scientific">Phyllachora maydis</name>
    <dbReference type="NCBI Taxonomy" id="1825666"/>
    <lineage>
        <taxon>Eukaryota</taxon>
        <taxon>Fungi</taxon>
        <taxon>Dikarya</taxon>
        <taxon>Ascomycota</taxon>
        <taxon>Pezizomycotina</taxon>
        <taxon>Sordariomycetes</taxon>
        <taxon>Sordariomycetidae</taxon>
        <taxon>Phyllachorales</taxon>
        <taxon>Phyllachoraceae</taxon>
        <taxon>Phyllachora</taxon>
    </lineage>
</organism>
<keyword evidence="17" id="KW-1185">Reference proteome</keyword>
<dbReference type="Pfam" id="PF04840">
    <property type="entry name" value="Vps16_C"/>
    <property type="match status" value="1"/>
</dbReference>
<dbReference type="GO" id="GO:0042144">
    <property type="term" value="P:vacuole fusion, non-autophagic"/>
    <property type="evidence" value="ECO:0007669"/>
    <property type="project" value="TreeGrafter"/>
</dbReference>
<evidence type="ECO:0000313" key="16">
    <source>
        <dbReference type="EMBL" id="KAK2066663.1"/>
    </source>
</evidence>
<comment type="function">
    <text evidence="1">Substrate recognition and binding subunit of the essential mitochondrial processing protease (MPP), which cleaves the mitochondrial sequence off newly imported precursors proteins.</text>
</comment>
<feature type="domain" description="Peptidase M16 C-terminal" evidence="15">
    <location>
        <begin position="962"/>
        <end position="1011"/>
    </location>
</feature>
<dbReference type="Proteomes" id="UP001217918">
    <property type="component" value="Unassembled WGS sequence"/>
</dbReference>
<keyword evidence="7" id="KW-0496">Mitochondrion</keyword>
<dbReference type="Pfam" id="PF04841">
    <property type="entry name" value="Vps16_N"/>
    <property type="match status" value="1"/>
</dbReference>
<dbReference type="InterPro" id="IPR016534">
    <property type="entry name" value="VPS16"/>
</dbReference>
<feature type="region of interest" description="Disordered" evidence="11">
    <location>
        <begin position="779"/>
        <end position="799"/>
    </location>
</feature>
<feature type="domain" description="Vps16 N-terminal" evidence="14">
    <location>
        <begin position="6"/>
        <end position="409"/>
    </location>
</feature>
<evidence type="ECO:0000259" key="12">
    <source>
        <dbReference type="Pfam" id="PF00675"/>
    </source>
</evidence>
<dbReference type="FunFam" id="2.130.10.10:FF:000635">
    <property type="entry name" value="Probable vacuolar protein sorting-associated protein 16 homolog"/>
    <property type="match status" value="1"/>
</dbReference>
<dbReference type="GO" id="GO:0005759">
    <property type="term" value="C:mitochondrial matrix"/>
    <property type="evidence" value="ECO:0007669"/>
    <property type="project" value="UniProtKB-SubCell"/>
</dbReference>
<dbReference type="GO" id="GO:0004222">
    <property type="term" value="F:metalloendopeptidase activity"/>
    <property type="evidence" value="ECO:0007669"/>
    <property type="project" value="InterPro"/>
</dbReference>
<dbReference type="EMBL" id="JAQQPM010000001">
    <property type="protein sequence ID" value="KAK2066663.1"/>
    <property type="molecule type" value="Genomic_DNA"/>
</dbReference>
<dbReference type="InterPro" id="IPR006926">
    <property type="entry name" value="Vps16_N"/>
</dbReference>
<evidence type="ECO:0000256" key="3">
    <source>
        <dbReference type="ARBA" id="ARBA00007261"/>
    </source>
</evidence>
<comment type="subcellular location">
    <subcellularLocation>
        <location evidence="2">Mitochondrion matrix</location>
    </subcellularLocation>
</comment>
<dbReference type="InterPro" id="IPR006925">
    <property type="entry name" value="Vps16_C"/>
</dbReference>
<evidence type="ECO:0000256" key="1">
    <source>
        <dbReference type="ARBA" id="ARBA00002123"/>
    </source>
</evidence>
<dbReference type="PANTHER" id="PTHR12811">
    <property type="entry name" value="VACUOLAR PROTEIN SORTING VPS16"/>
    <property type="match status" value="1"/>
</dbReference>
<gene>
    <name evidence="16" type="ORF">P8C59_000457</name>
</gene>
<comment type="similarity">
    <text evidence="4">Belongs to the VPS16 family.</text>
</comment>
<evidence type="ECO:0000256" key="7">
    <source>
        <dbReference type="ARBA" id="ARBA00023128"/>
    </source>
</evidence>
<dbReference type="InterPro" id="IPR011249">
    <property type="entry name" value="Metalloenz_LuxS/M16"/>
</dbReference>
<evidence type="ECO:0000256" key="4">
    <source>
        <dbReference type="ARBA" id="ARBA00009250"/>
    </source>
</evidence>
<dbReference type="PROSITE" id="PS00143">
    <property type="entry name" value="INSULINASE"/>
    <property type="match status" value="1"/>
</dbReference>
<feature type="compositionally biased region" description="Polar residues" evidence="11">
    <location>
        <begin position="1007"/>
        <end position="1024"/>
    </location>
</feature>
<dbReference type="InterPro" id="IPR038132">
    <property type="entry name" value="Vps16_C_sf"/>
</dbReference>
<feature type="compositionally biased region" description="Low complexity" evidence="11">
    <location>
        <begin position="1025"/>
        <end position="1040"/>
    </location>
</feature>
<accession>A0AAD9MAD4</accession>
<reference evidence="16" key="1">
    <citation type="journal article" date="2023" name="Mol. Plant Microbe Interact.">
        <title>Elucidating the Obligate Nature and Biological Capacity of an Invasive Fungal Corn Pathogen.</title>
        <authorList>
            <person name="MacCready J.S."/>
            <person name="Roggenkamp E.M."/>
            <person name="Gdanetz K."/>
            <person name="Chilvers M.I."/>
        </authorList>
    </citation>
    <scope>NUCLEOTIDE SEQUENCE</scope>
    <source>
        <strain evidence="16">PM02</strain>
    </source>
</reference>
<feature type="domain" description="Peptidase M16 C-terminal" evidence="15">
    <location>
        <begin position="1090"/>
        <end position="1236"/>
    </location>
</feature>
<comment type="similarity">
    <text evidence="3">Belongs to the peptidase M16 family.</text>
</comment>
<dbReference type="Gene3D" id="3.30.830.10">
    <property type="entry name" value="Metalloenzyme, LuxS/M16 peptidase-like"/>
    <property type="match status" value="2"/>
</dbReference>
<evidence type="ECO:0000256" key="11">
    <source>
        <dbReference type="SAM" id="MobiDB-lite"/>
    </source>
</evidence>
<evidence type="ECO:0000259" key="14">
    <source>
        <dbReference type="Pfam" id="PF04841"/>
    </source>
</evidence>
<dbReference type="Pfam" id="PF00675">
    <property type="entry name" value="Peptidase_M16"/>
    <property type="match status" value="1"/>
</dbReference>
<evidence type="ECO:0000256" key="6">
    <source>
        <dbReference type="ARBA" id="ARBA00022946"/>
    </source>
</evidence>
<dbReference type="SUPFAM" id="SSF82171">
    <property type="entry name" value="DPP6 N-terminal domain-like"/>
    <property type="match status" value="1"/>
</dbReference>
<keyword evidence="6" id="KW-0809">Transit peptide</keyword>
<dbReference type="InterPro" id="IPR007863">
    <property type="entry name" value="Peptidase_M16_C"/>
</dbReference>
<dbReference type="GO" id="GO:0006508">
    <property type="term" value="P:proteolysis"/>
    <property type="evidence" value="ECO:0007669"/>
    <property type="project" value="InterPro"/>
</dbReference>
<evidence type="ECO:0000256" key="2">
    <source>
        <dbReference type="ARBA" id="ARBA00004305"/>
    </source>
</evidence>
<dbReference type="GO" id="GO:0003779">
    <property type="term" value="F:actin binding"/>
    <property type="evidence" value="ECO:0007669"/>
    <property type="project" value="TreeGrafter"/>
</dbReference>
<protein>
    <recommendedName>
        <fullName evidence="5">Mitochondrial-processing peptidase subunit alpha</fullName>
    </recommendedName>
    <alternativeName>
        <fullName evidence="8">Alpha-MPP</fullName>
    </alternativeName>
    <alternativeName>
        <fullName evidence="9">Inactive zinc metalloprotease alpha</fullName>
    </alternativeName>
    <alternativeName>
        <fullName evidence="10">Matrix processing peptidase</fullName>
    </alternativeName>
</protein>
<evidence type="ECO:0000256" key="9">
    <source>
        <dbReference type="ARBA" id="ARBA00032315"/>
    </source>
</evidence>
<feature type="domain" description="Peptidase M16 N-terminal" evidence="12">
    <location>
        <begin position="809"/>
        <end position="956"/>
    </location>
</feature>
<dbReference type="SUPFAM" id="SSF63411">
    <property type="entry name" value="LuxS/MPP-like metallohydrolase"/>
    <property type="match status" value="2"/>
</dbReference>
<feature type="region of interest" description="Disordered" evidence="11">
    <location>
        <begin position="1007"/>
        <end position="1040"/>
    </location>
</feature>
<evidence type="ECO:0000256" key="8">
    <source>
        <dbReference type="ARBA" id="ARBA00030006"/>
    </source>
</evidence>
<dbReference type="GO" id="GO:0005768">
    <property type="term" value="C:endosome"/>
    <property type="evidence" value="ECO:0007669"/>
    <property type="project" value="TreeGrafter"/>
</dbReference>
<comment type="caution">
    <text evidence="16">The sequence shown here is derived from an EMBL/GenBank/DDBJ whole genome shotgun (WGS) entry which is preliminary data.</text>
</comment>
<dbReference type="PANTHER" id="PTHR12811:SF0">
    <property type="entry name" value="VACUOLAR PROTEIN SORTING-ASSOCIATED PROTEIN 16 HOMOLOG"/>
    <property type="match status" value="1"/>
</dbReference>
<dbReference type="FunFam" id="3.30.830.10:FF:000023">
    <property type="entry name" value="Mitochondrial processing peptidase alpha subunit"/>
    <property type="match status" value="1"/>
</dbReference>
<dbReference type="FunFam" id="3.30.830.10:FF:000032">
    <property type="entry name" value="Mitochondrial processing peptidase, alpha subunit"/>
    <property type="match status" value="1"/>
</dbReference>
<evidence type="ECO:0000259" key="13">
    <source>
        <dbReference type="Pfam" id="PF04840"/>
    </source>
</evidence>
<dbReference type="Pfam" id="PF05193">
    <property type="entry name" value="Peptidase_M16_C"/>
    <property type="match status" value="2"/>
</dbReference>
<dbReference type="Gene3D" id="1.10.150.780">
    <property type="entry name" value="Vps16, C-terminal region"/>
    <property type="match status" value="1"/>
</dbReference>
<evidence type="ECO:0000259" key="15">
    <source>
        <dbReference type="Pfam" id="PF05193"/>
    </source>
</evidence>
<dbReference type="GO" id="GO:0046872">
    <property type="term" value="F:metal ion binding"/>
    <property type="evidence" value="ECO:0007669"/>
    <property type="project" value="InterPro"/>
</dbReference>
<sequence>MEVPHPTAGWEQVGERFYRKTQLYTNIFDQDLDLNIYLVAGAPYAGALALWRDDTKLVAYRPSTSLKPRIDIYSCAGKLIKSINWDKGTVKGLGWSEDEQLLVVTGDGIVRCYTDLQGDFEQFSLGNGAEEYGVQSCKFYGHGLVALLGNNHLVSVSSYDEPRPKLLATPPEAKVSCWAIIPPAYTLSRSVEVLLSINQTIYVVDATECEDRFLDIGPFTYIGLSPSGKFAALYTETGKAHVITSDFQTRLSEHDSRSKTPPKYVEWCGNDAVVVAWEDEVHILGPRGAVVKWLYEGRVHIIPDRDGVRVITNDVCDFFQKVPHVTEEVFRFGTDSPASVLLDAVQQLELQSPKADDDIQLIRPRLVEAVDTCVSAAGYEFNVHWQKQLLKAASFGKSVLDIYNSDEFVEMCETLRVLNAVRFYEPPRIPARTSHRGLSAPPHRSLERLAGKPGISFEAIARAAYDEGRGRLATELLNHEPRAGRQVPLLLSMEEDELALGKAIESGDTDLVYFVLHQLRRKLPLATFFRVISRRPTASALVEAAARRGEDGREDTTLLKDLYYQDDRRIDGAAVFIREALRQPDSRTAADKLAIATKLLADHAKESAFEIGALKEAATLLRMQEGLDRDLEESFAGLSVNQTMFKLIRLGHHQRAKKIQSEFKVPDRVSWWIRLEALVAKRDWSEIEEIAKQRRSPIGWEPFFNQTLQAGRPQLAATFIPKCTGLDPGQSITMYEKCGMRVKAAEEAVKLKDAEAWARLLEAAGRGTAEGQEIERLGQTARSLASVAPPRPREPTERDKVTTLSNGIRVASEDLPDAFSGVGIYIDAGSRYENDYLRGASHIMDRLAFKSTPKRSAAEMMEVVDELGGNIQCASSRESMMYQAATFNSAIPKTVSMLAETIREPLLPAEEIEQQLATAAYEVREINSKPELILPELLHVAAFKDNTLGNPLLCPQQRLAAIDRNVIQAYRDTFYQPERIVVAFAGVPHVEAVRLTEQYFGDMQTTTTAPALSRSGSETSLGSTASRSSGDDLASSPSSSSSYFAASPQSTLLQQPSKLLSKIPFMNLSTSATRKASVLDTIPCPTHADLNQPSHYTGGMLSLPNLPVSTNPNQPNFTHIYLAFEGLPISSDDIYALATLQTLLGGGGSFSAGGPGKGMYSRLYTNVLNQHGWVESCMAFNHSYTDSGIFGIAASCSPGRAHSMLQVMCQELFALTADSGHGALQHVEVKRAKNQLRSSLLMNLESRMVELEDLGRQVQVHGHKVPVREMTRRIEALTPQDLRRVAKIVLGGLIENPGKGSGAPTVVLQEAEAEDGRVVPLGWDTIQDLIYKWKLGRR</sequence>
<dbReference type="InterPro" id="IPR001431">
    <property type="entry name" value="Pept_M16_Zn_BS"/>
</dbReference>